<dbReference type="RefSeq" id="WP_114442300.1">
    <property type="nucleotide sequence ID" value="NZ_QOZG01000010.1"/>
</dbReference>
<dbReference type="AlphaFoldDB" id="A0A368JY41"/>
<dbReference type="Proteomes" id="UP000253420">
    <property type="component" value="Unassembled WGS sequence"/>
</dbReference>
<evidence type="ECO:0000313" key="2">
    <source>
        <dbReference type="Proteomes" id="UP000253420"/>
    </source>
</evidence>
<proteinExistence type="predicted"/>
<comment type="caution">
    <text evidence="1">The sequence shown here is derived from an EMBL/GenBank/DDBJ whole genome shotgun (WGS) entry which is preliminary data.</text>
</comment>
<accession>A0A368JY41</accession>
<keyword evidence="2" id="KW-1185">Reference proteome</keyword>
<organism evidence="1 2">
    <name type="scientific">Phyllobacterium salinisoli</name>
    <dbReference type="NCBI Taxonomy" id="1899321"/>
    <lineage>
        <taxon>Bacteria</taxon>
        <taxon>Pseudomonadati</taxon>
        <taxon>Pseudomonadota</taxon>
        <taxon>Alphaproteobacteria</taxon>
        <taxon>Hyphomicrobiales</taxon>
        <taxon>Phyllobacteriaceae</taxon>
        <taxon>Phyllobacterium</taxon>
    </lineage>
</organism>
<sequence length="93" mass="9975">MSDISITYLTQDLVIQEGGLVITGTGPAGKPVHVTLKEYGTIKEKWNVAISPNGTWSTPETAVMPGTWNVDALLIADLPIAFKKAHVAFHMGI</sequence>
<name>A0A368JY41_9HYPH</name>
<reference evidence="1 2" key="1">
    <citation type="submission" date="2018-07" db="EMBL/GenBank/DDBJ databases">
        <title>The draft genome of Phyllobacterium salinisoli.</title>
        <authorList>
            <person name="Liu L."/>
            <person name="Li L."/>
            <person name="Zhang X."/>
            <person name="Liang L."/>
        </authorList>
    </citation>
    <scope>NUCLEOTIDE SEQUENCE [LARGE SCALE GENOMIC DNA]</scope>
    <source>
        <strain evidence="1 2">LLAN61</strain>
    </source>
</reference>
<protein>
    <submittedName>
        <fullName evidence="1">Uncharacterized protein</fullName>
    </submittedName>
</protein>
<evidence type="ECO:0000313" key="1">
    <source>
        <dbReference type="EMBL" id="RCS22047.1"/>
    </source>
</evidence>
<dbReference type="EMBL" id="QOZG01000010">
    <property type="protein sequence ID" value="RCS22047.1"/>
    <property type="molecule type" value="Genomic_DNA"/>
</dbReference>
<gene>
    <name evidence="1" type="ORF">DUT91_20190</name>
</gene>
<dbReference type="OrthoDB" id="4374516at2"/>